<comment type="similarity">
    <text evidence="3">Belongs to the DegT/DnrJ/EryC1 family.</text>
</comment>
<dbReference type="SUPFAM" id="SSF53383">
    <property type="entry name" value="PLP-dependent transferases"/>
    <property type="match status" value="1"/>
</dbReference>
<dbReference type="Gene3D" id="3.90.1150.10">
    <property type="entry name" value="Aspartate Aminotransferase, domain 1"/>
    <property type="match status" value="1"/>
</dbReference>
<dbReference type="EMBL" id="HE717023">
    <property type="protein sequence ID" value="CCG43809.1"/>
    <property type="molecule type" value="Genomic_DNA"/>
</dbReference>
<dbReference type="InterPro" id="IPR015421">
    <property type="entry name" value="PyrdxlP-dep_Trfase_major"/>
</dbReference>
<dbReference type="InterPro" id="IPR015422">
    <property type="entry name" value="PyrdxlP-dep_Trfase_small"/>
</dbReference>
<dbReference type="InterPro" id="IPR000653">
    <property type="entry name" value="DegT/StrS_aminotransferase"/>
</dbReference>
<evidence type="ECO:0000256" key="3">
    <source>
        <dbReference type="RuleBase" id="RU004508"/>
    </source>
</evidence>
<sequence>MGEKLAIFGGDPVRDSMLPYGKQTIDDQDIQKVVETLKSDYITTGPALREFEKGVADYVGAAYAVAFSNGTAALHAACFAAGIGKGDEVITTPLTFVASANCVWYTGGRPVFADVDPQTYNIDPVSIESLVTRKTKAIIPVDYSGQPADYEKIQAIADKYELVIIEDAAHAIGAEYRGKKVGSYSDMTMFSFHPVKHITTGEGGVIATNNRDYYEKLMMFRTHGITRDVEKLLEKRHPWEYEMQFLGYNYRMTDIQAALGSSQLKKLDRFVAKRRKYVKDYNEAFATMNYIGIQEQLADTASSYHLYVIRLDGPLKGLRKEVFEALRAENIGVNVHYIPVHTQPYYKERGYTKGLCPVAEHVYEQILSLPLYSGMSPRDVQDVVKAVKKVTAYYVNNAGGS</sequence>
<dbReference type="Pfam" id="PF01041">
    <property type="entry name" value="DegT_DnrJ_EryC1"/>
    <property type="match status" value="1"/>
</dbReference>
<dbReference type="InterPro" id="IPR020026">
    <property type="entry name" value="PseC"/>
</dbReference>
<dbReference type="GO" id="GO:0008483">
    <property type="term" value="F:transaminase activity"/>
    <property type="evidence" value="ECO:0007669"/>
    <property type="project" value="UniProtKB-KW"/>
</dbReference>
<dbReference type="STRING" id="866895.HBHAL_1437_A"/>
<keyword evidence="2 3" id="KW-0663">Pyridoxal phosphate</keyword>
<dbReference type="eggNOG" id="COG0399">
    <property type="taxonomic scope" value="Bacteria"/>
</dbReference>
<evidence type="ECO:0000256" key="2">
    <source>
        <dbReference type="PIRSR" id="PIRSR000390-2"/>
    </source>
</evidence>
<dbReference type="PANTHER" id="PTHR30244:SF34">
    <property type="entry name" value="DTDP-4-AMINO-4,6-DIDEOXYGALACTOSE TRANSAMINASE"/>
    <property type="match status" value="1"/>
</dbReference>
<dbReference type="GO" id="GO:0000271">
    <property type="term" value="P:polysaccharide biosynthetic process"/>
    <property type="evidence" value="ECO:0007669"/>
    <property type="project" value="TreeGrafter"/>
</dbReference>
<name>I0JI41_HALH3</name>
<protein>
    <submittedName>
        <fullName evidence="4">Glutamine--scyllo-inositol aminotransferase</fullName>
    </submittedName>
</protein>
<feature type="active site" description="Proton acceptor" evidence="1">
    <location>
        <position position="196"/>
    </location>
</feature>
<dbReference type="PANTHER" id="PTHR30244">
    <property type="entry name" value="TRANSAMINASE"/>
    <property type="match status" value="1"/>
</dbReference>
<dbReference type="PIRSF" id="PIRSF000390">
    <property type="entry name" value="PLP_StrS"/>
    <property type="match status" value="1"/>
</dbReference>
<evidence type="ECO:0000256" key="1">
    <source>
        <dbReference type="PIRSR" id="PIRSR000390-1"/>
    </source>
</evidence>
<dbReference type="AlphaFoldDB" id="I0JI41"/>
<dbReference type="InterPro" id="IPR015424">
    <property type="entry name" value="PyrdxlP-dep_Trfase"/>
</dbReference>
<dbReference type="NCBIfam" id="TIGR03588">
    <property type="entry name" value="PseC"/>
    <property type="match status" value="1"/>
</dbReference>
<keyword evidence="4" id="KW-0808">Transferase</keyword>
<feature type="modified residue" description="N6-(pyridoxal phosphate)lysine" evidence="2">
    <location>
        <position position="196"/>
    </location>
</feature>
<evidence type="ECO:0000313" key="5">
    <source>
        <dbReference type="Proteomes" id="UP000007397"/>
    </source>
</evidence>
<evidence type="ECO:0000313" key="4">
    <source>
        <dbReference type="EMBL" id="CCG43809.1"/>
    </source>
</evidence>
<proteinExistence type="inferred from homology"/>
<keyword evidence="4" id="KW-0032">Aminotransferase</keyword>
<keyword evidence="5" id="KW-1185">Reference proteome</keyword>
<dbReference type="Proteomes" id="UP000007397">
    <property type="component" value="Chromosome"/>
</dbReference>
<dbReference type="KEGG" id="hhd:HBHAL_1437_A"/>
<dbReference type="Gene3D" id="3.40.640.10">
    <property type="entry name" value="Type I PLP-dependent aspartate aminotransferase-like (Major domain)"/>
    <property type="match status" value="1"/>
</dbReference>
<dbReference type="GO" id="GO:0030170">
    <property type="term" value="F:pyridoxal phosphate binding"/>
    <property type="evidence" value="ECO:0007669"/>
    <property type="project" value="TreeGrafter"/>
</dbReference>
<dbReference type="PATRIC" id="fig|866895.3.peg.439"/>
<gene>
    <name evidence="4" type="ORF">HBHAL_1437_A</name>
</gene>
<dbReference type="HOGENOM" id="CLU_033332_0_3_9"/>
<dbReference type="CDD" id="cd00616">
    <property type="entry name" value="AHBA_syn"/>
    <property type="match status" value="1"/>
</dbReference>
<reference evidence="4 5" key="1">
    <citation type="journal article" date="2013" name="Environ. Microbiol.">
        <title>Chloride and organic osmolytes: a hybrid strategy to cope with elevated salinities by the moderately halophilic, chloride-dependent bacterium Halobacillus halophilus.</title>
        <authorList>
            <person name="Saum S.H."/>
            <person name="Pfeiffer F."/>
            <person name="Palm P."/>
            <person name="Rampp M."/>
            <person name="Schuster S.C."/>
            <person name="Muller V."/>
            <person name="Oesterhelt D."/>
        </authorList>
    </citation>
    <scope>NUCLEOTIDE SEQUENCE [LARGE SCALE GENOMIC DNA]</scope>
    <source>
        <strain evidence="5">ATCC 35676 / DSM 2266 / JCM 20832 / KCTC 3685 / LMG 17431 / NBRC 102448 / NCIMB 2269</strain>
    </source>
</reference>
<organism evidence="4 5">
    <name type="scientific">Halobacillus halophilus (strain ATCC 35676 / DSM 2266 / JCM 20832 / KCTC 3685 / LMG 17431 / NBRC 102448 / NCIMB 2269)</name>
    <name type="common">Sporosarcina halophila</name>
    <dbReference type="NCBI Taxonomy" id="866895"/>
    <lineage>
        <taxon>Bacteria</taxon>
        <taxon>Bacillati</taxon>
        <taxon>Bacillota</taxon>
        <taxon>Bacilli</taxon>
        <taxon>Bacillales</taxon>
        <taxon>Bacillaceae</taxon>
        <taxon>Halobacillus</taxon>
    </lineage>
</organism>
<accession>I0JI41</accession>